<feature type="transmembrane region" description="Helical" evidence="1">
    <location>
        <begin position="95"/>
        <end position="115"/>
    </location>
</feature>
<proteinExistence type="predicted"/>
<dbReference type="Proteomes" id="UP001195769">
    <property type="component" value="Unassembled WGS sequence"/>
</dbReference>
<name>A0AAD4DMR3_9AGAM</name>
<feature type="transmembrane region" description="Helical" evidence="1">
    <location>
        <begin position="69"/>
        <end position="89"/>
    </location>
</feature>
<dbReference type="GeneID" id="64660107"/>
<evidence type="ECO:0000256" key="1">
    <source>
        <dbReference type="SAM" id="Phobius"/>
    </source>
</evidence>
<comment type="caution">
    <text evidence="2">The sequence shown here is derived from an EMBL/GenBank/DDBJ whole genome shotgun (WGS) entry which is preliminary data.</text>
</comment>
<protein>
    <submittedName>
        <fullName evidence="2">Uncharacterized protein</fullName>
    </submittedName>
</protein>
<organism evidence="2 3">
    <name type="scientific">Suillus fuscotomentosus</name>
    <dbReference type="NCBI Taxonomy" id="1912939"/>
    <lineage>
        <taxon>Eukaryota</taxon>
        <taxon>Fungi</taxon>
        <taxon>Dikarya</taxon>
        <taxon>Basidiomycota</taxon>
        <taxon>Agaricomycotina</taxon>
        <taxon>Agaricomycetes</taxon>
        <taxon>Agaricomycetidae</taxon>
        <taxon>Boletales</taxon>
        <taxon>Suillineae</taxon>
        <taxon>Suillaceae</taxon>
        <taxon>Suillus</taxon>
    </lineage>
</organism>
<sequence length="248" mass="27282">MALREMTGNEVFVQISVHLGIRTYPLEAGMITICVTSDILAIGADHLKDKEEEFSLDPTTTNNPCITCFFMYARTFLAAHVVLLALVLSRCPMSTLLATAMFVVPALLWTTPISFKKFWLISRRLHGRFGRDNYQPSRSAPELVIKRVPGMKAIFNGTIRGRGIYAVVFSVLSGSGNLTSTLPSPWSVVQLIIMADVRDFEEDMKAGVPTIPVLLGSILKIKVILTLSIRRSSGVDTGQRLAKKGVLV</sequence>
<dbReference type="RefSeq" id="XP_041216176.1">
    <property type="nucleotide sequence ID" value="XM_041365809.1"/>
</dbReference>
<dbReference type="AlphaFoldDB" id="A0AAD4DMR3"/>
<reference evidence="2" key="1">
    <citation type="journal article" date="2020" name="New Phytol.">
        <title>Comparative genomics reveals dynamic genome evolution in host specialist ectomycorrhizal fungi.</title>
        <authorList>
            <person name="Lofgren L.A."/>
            <person name="Nguyen N.H."/>
            <person name="Vilgalys R."/>
            <person name="Ruytinx J."/>
            <person name="Liao H.L."/>
            <person name="Branco S."/>
            <person name="Kuo A."/>
            <person name="LaButti K."/>
            <person name="Lipzen A."/>
            <person name="Andreopoulos W."/>
            <person name="Pangilinan J."/>
            <person name="Riley R."/>
            <person name="Hundley H."/>
            <person name="Na H."/>
            <person name="Barry K."/>
            <person name="Grigoriev I.V."/>
            <person name="Stajich J.E."/>
            <person name="Kennedy P.G."/>
        </authorList>
    </citation>
    <scope>NUCLEOTIDE SEQUENCE</scope>
    <source>
        <strain evidence="2">FC203</strain>
    </source>
</reference>
<evidence type="ECO:0000313" key="2">
    <source>
        <dbReference type="EMBL" id="KAG1883530.1"/>
    </source>
</evidence>
<evidence type="ECO:0000313" key="3">
    <source>
        <dbReference type="Proteomes" id="UP001195769"/>
    </source>
</evidence>
<dbReference type="EMBL" id="JABBWK010000506">
    <property type="protein sequence ID" value="KAG1883530.1"/>
    <property type="molecule type" value="Genomic_DNA"/>
</dbReference>
<keyword evidence="3" id="KW-1185">Reference proteome</keyword>
<keyword evidence="1" id="KW-0472">Membrane</keyword>
<accession>A0AAD4DMR3</accession>
<keyword evidence="1" id="KW-1133">Transmembrane helix</keyword>
<gene>
    <name evidence="2" type="ORF">F5891DRAFT_1179190</name>
</gene>
<keyword evidence="1" id="KW-0812">Transmembrane</keyword>